<evidence type="ECO:0000313" key="4">
    <source>
        <dbReference type="EMBL" id="SFQ05344.1"/>
    </source>
</evidence>
<feature type="domain" description="RsbT co-antagonist protein RsbRD N-terminal" evidence="2">
    <location>
        <begin position="16"/>
        <end position="149"/>
    </location>
</feature>
<evidence type="ECO:0000259" key="2">
    <source>
        <dbReference type="Pfam" id="PF14361"/>
    </source>
</evidence>
<dbReference type="InterPro" id="IPR025751">
    <property type="entry name" value="RsbRD_N_dom"/>
</dbReference>
<proteinExistence type="predicted"/>
<dbReference type="InterPro" id="IPR042070">
    <property type="entry name" value="PucR_C-HTH_sf"/>
</dbReference>
<accession>A0A1I5VCQ7</accession>
<dbReference type="InterPro" id="IPR051448">
    <property type="entry name" value="CdaR-like_regulators"/>
</dbReference>
<protein>
    <submittedName>
        <fullName evidence="4">PucR C-terminal helix-turn-helix domain-containing protein</fullName>
    </submittedName>
    <submittedName>
        <fullName evidence="3">PucR family transcriptional regulator</fullName>
    </submittedName>
</protein>
<evidence type="ECO:0000313" key="5">
    <source>
        <dbReference type="Proteomes" id="UP000199137"/>
    </source>
</evidence>
<dbReference type="Pfam" id="PF13556">
    <property type="entry name" value="HTH_30"/>
    <property type="match status" value="1"/>
</dbReference>
<evidence type="ECO:0000259" key="1">
    <source>
        <dbReference type="Pfam" id="PF13556"/>
    </source>
</evidence>
<dbReference type="AlphaFoldDB" id="A0A1I5VCQ7"/>
<organism evidence="4 5">
    <name type="scientific">Amycolatopsis rubida</name>
    <dbReference type="NCBI Taxonomy" id="112413"/>
    <lineage>
        <taxon>Bacteria</taxon>
        <taxon>Bacillati</taxon>
        <taxon>Actinomycetota</taxon>
        <taxon>Actinomycetes</taxon>
        <taxon>Pseudonocardiales</taxon>
        <taxon>Pseudonocardiaceae</taxon>
        <taxon>Amycolatopsis</taxon>
    </lineage>
</organism>
<keyword evidence="6" id="KW-1185">Reference proteome</keyword>
<dbReference type="Gene3D" id="1.10.10.2840">
    <property type="entry name" value="PucR C-terminal helix-turn-helix domain"/>
    <property type="match status" value="1"/>
</dbReference>
<dbReference type="PANTHER" id="PTHR33744:SF1">
    <property type="entry name" value="DNA-BINDING TRANSCRIPTIONAL ACTIVATOR ADER"/>
    <property type="match status" value="1"/>
</dbReference>
<dbReference type="PANTHER" id="PTHR33744">
    <property type="entry name" value="CARBOHYDRATE DIACID REGULATOR"/>
    <property type="match status" value="1"/>
</dbReference>
<evidence type="ECO:0000313" key="3">
    <source>
        <dbReference type="EMBL" id="NEC55016.1"/>
    </source>
</evidence>
<reference evidence="4" key="2">
    <citation type="submission" date="2016-10" db="EMBL/GenBank/DDBJ databases">
        <authorList>
            <person name="de Groot N.N."/>
        </authorList>
    </citation>
    <scope>NUCLEOTIDE SEQUENCE [LARGE SCALE GENOMIC DNA]</scope>
    <source>
        <strain evidence="4">DSM 44637</strain>
    </source>
</reference>
<dbReference type="InterPro" id="IPR025736">
    <property type="entry name" value="PucR_C-HTH_dom"/>
</dbReference>
<dbReference type="EMBL" id="FOWC01000008">
    <property type="protein sequence ID" value="SFQ05344.1"/>
    <property type="molecule type" value="Genomic_DNA"/>
</dbReference>
<dbReference type="Pfam" id="PF14361">
    <property type="entry name" value="RsbRD_N"/>
    <property type="match status" value="1"/>
</dbReference>
<reference evidence="5" key="1">
    <citation type="submission" date="2016-10" db="EMBL/GenBank/DDBJ databases">
        <authorList>
            <person name="Varghese N."/>
            <person name="Submissions S."/>
        </authorList>
    </citation>
    <scope>NUCLEOTIDE SEQUENCE [LARGE SCALE GENOMIC DNA]</scope>
    <source>
        <strain evidence="5">DSM 44637</strain>
    </source>
</reference>
<dbReference type="EMBL" id="JAAGNC010000037">
    <property type="protein sequence ID" value="NEC55016.1"/>
    <property type="molecule type" value="Genomic_DNA"/>
</dbReference>
<sequence>MSQLSWRSFEHRLPKAVERTIRRYVATSPHYRGEVPAHLHLHMAHTIREFGRLFARAAREGSEPGEDGLELFRQRGRERGAEGLPVSEFVHAYLLAAEEMWAEVDDVSAGSPPDGTAAVLLKCLHRVMNAAVQAHQKEFQTADHEQREAARALVRRLAAGESIPEPADVRLAPAYGVLALRFAADPADSVGDAVGRHLAGQRKARLLLQHLRRELSGDVLAALDPDGGLLLIPAASDNDEAALAEARLAVPRAHQTTGVEITGAFAHAAELPHIPAAVAEAERLLRVNSVPGTVAVLADHLFEYQLNHDSAATPQLRALAARLSGEPDLAATLRTYFETDFNRRETARKLHVHPNTVDNRLSRIANLTGADPRTAQGLLLLGASLGLAG</sequence>
<dbReference type="STRING" id="112413.SAMN05421854_108302"/>
<dbReference type="Proteomes" id="UP000470404">
    <property type="component" value="Unassembled WGS sequence"/>
</dbReference>
<feature type="domain" description="PucR C-terminal helix-turn-helix" evidence="1">
    <location>
        <begin position="329"/>
        <end position="385"/>
    </location>
</feature>
<dbReference type="OrthoDB" id="4571023at2"/>
<gene>
    <name evidence="3" type="ORF">G3I59_05245</name>
    <name evidence="4" type="ORF">SAMN05421854_108302</name>
</gene>
<dbReference type="RefSeq" id="WP_067592547.1">
    <property type="nucleotide sequence ID" value="NZ_FOWC01000008.1"/>
</dbReference>
<evidence type="ECO:0000313" key="6">
    <source>
        <dbReference type="Proteomes" id="UP000470404"/>
    </source>
</evidence>
<dbReference type="Proteomes" id="UP000199137">
    <property type="component" value="Unassembled WGS sequence"/>
</dbReference>
<reference evidence="3 6" key="3">
    <citation type="submission" date="2020-01" db="EMBL/GenBank/DDBJ databases">
        <title>Insect and environment-associated Actinomycetes.</title>
        <authorList>
            <person name="Currrie C."/>
            <person name="Chevrette M."/>
            <person name="Carlson C."/>
            <person name="Stubbendieck R."/>
            <person name="Wendt-Pienkowski E."/>
        </authorList>
    </citation>
    <scope>NUCLEOTIDE SEQUENCE [LARGE SCALE GENOMIC DNA]</scope>
    <source>
        <strain evidence="3 6">SID8386</strain>
    </source>
</reference>
<name>A0A1I5VCQ7_9PSEU</name>